<dbReference type="Pfam" id="PF04468">
    <property type="entry name" value="PSP1"/>
    <property type="match status" value="1"/>
</dbReference>
<feature type="compositionally biased region" description="Pro residues" evidence="1">
    <location>
        <begin position="481"/>
        <end position="491"/>
    </location>
</feature>
<dbReference type="InterPro" id="IPR007557">
    <property type="entry name" value="PSP1_C"/>
</dbReference>
<feature type="region of interest" description="Disordered" evidence="1">
    <location>
        <begin position="694"/>
        <end position="724"/>
    </location>
</feature>
<reference evidence="4" key="2">
    <citation type="submission" date="2010-04" db="EMBL/GenBank/DDBJ databases">
        <authorList>
            <person name="Buell R."/>
            <person name="Hamilton J."/>
            <person name="Hostetler J."/>
        </authorList>
    </citation>
    <scope>NUCLEOTIDE SEQUENCE [LARGE SCALE GENOMIC DNA]</scope>
    <source>
        <strain evidence="4">DAOM:BR144</strain>
    </source>
</reference>
<feature type="region of interest" description="Disordered" evidence="1">
    <location>
        <begin position="127"/>
        <end position="201"/>
    </location>
</feature>
<evidence type="ECO:0000259" key="2">
    <source>
        <dbReference type="PROSITE" id="PS51411"/>
    </source>
</evidence>
<evidence type="ECO:0000313" key="3">
    <source>
        <dbReference type="EnsemblProtists" id="PYU1_T008641"/>
    </source>
</evidence>
<dbReference type="VEuPathDB" id="FungiDB:PYU1_G008624"/>
<dbReference type="EMBL" id="GL376558">
    <property type="status" value="NOT_ANNOTATED_CDS"/>
    <property type="molecule type" value="Genomic_DNA"/>
</dbReference>
<dbReference type="InterPro" id="IPR047767">
    <property type="entry name" value="PSP1-like"/>
</dbReference>
<reference evidence="3" key="3">
    <citation type="submission" date="2015-02" db="UniProtKB">
        <authorList>
            <consortium name="EnsemblProtists"/>
        </authorList>
    </citation>
    <scope>IDENTIFICATION</scope>
    <source>
        <strain evidence="3">DAOM BR144</strain>
    </source>
</reference>
<dbReference type="AlphaFoldDB" id="K3WUJ4"/>
<name>K3WUJ4_GLOUD</name>
<feature type="domain" description="PSP1 C-terminal" evidence="2">
    <location>
        <begin position="732"/>
        <end position="817"/>
    </location>
</feature>
<dbReference type="EnsemblProtists" id="PYU1_T008641">
    <property type="protein sequence ID" value="PYU1_T008641"/>
    <property type="gene ID" value="PYU1_G008624"/>
</dbReference>
<dbReference type="GO" id="GO:0005737">
    <property type="term" value="C:cytoplasm"/>
    <property type="evidence" value="ECO:0007669"/>
    <property type="project" value="TreeGrafter"/>
</dbReference>
<dbReference type="HOGENOM" id="CLU_025106_0_0_1"/>
<accession>K3WUJ4</accession>
<reference evidence="4" key="1">
    <citation type="journal article" date="2010" name="Genome Biol.">
        <title>Genome sequence of the necrotrophic plant pathogen Pythium ultimum reveals original pathogenicity mechanisms and effector repertoire.</title>
        <authorList>
            <person name="Levesque C.A."/>
            <person name="Brouwer H."/>
            <person name="Cano L."/>
            <person name="Hamilton J.P."/>
            <person name="Holt C."/>
            <person name="Huitema E."/>
            <person name="Raffaele S."/>
            <person name="Robideau G.P."/>
            <person name="Thines M."/>
            <person name="Win J."/>
            <person name="Zerillo M.M."/>
            <person name="Beakes G.W."/>
            <person name="Boore J.L."/>
            <person name="Busam D."/>
            <person name="Dumas B."/>
            <person name="Ferriera S."/>
            <person name="Fuerstenberg S.I."/>
            <person name="Gachon C.M."/>
            <person name="Gaulin E."/>
            <person name="Govers F."/>
            <person name="Grenville-Briggs L."/>
            <person name="Horner N."/>
            <person name="Hostetler J."/>
            <person name="Jiang R.H."/>
            <person name="Johnson J."/>
            <person name="Krajaejun T."/>
            <person name="Lin H."/>
            <person name="Meijer H.J."/>
            <person name="Moore B."/>
            <person name="Morris P."/>
            <person name="Phuntmart V."/>
            <person name="Puiu D."/>
            <person name="Shetty J."/>
            <person name="Stajich J.E."/>
            <person name="Tripathy S."/>
            <person name="Wawra S."/>
            <person name="van West P."/>
            <person name="Whitty B.R."/>
            <person name="Coutinho P.M."/>
            <person name="Henrissat B."/>
            <person name="Martin F."/>
            <person name="Thomas P.D."/>
            <person name="Tyler B.M."/>
            <person name="De Vries R.P."/>
            <person name="Kamoun S."/>
            <person name="Yandell M."/>
            <person name="Tisserat N."/>
            <person name="Buell C.R."/>
        </authorList>
    </citation>
    <scope>NUCLEOTIDE SEQUENCE</scope>
    <source>
        <strain evidence="4">DAOM:BR144</strain>
    </source>
</reference>
<protein>
    <recommendedName>
        <fullName evidence="2">PSP1 C-terminal domain-containing protein</fullName>
    </recommendedName>
</protein>
<keyword evidence="4" id="KW-1185">Reference proteome</keyword>
<dbReference type="PANTHER" id="PTHR43830">
    <property type="entry name" value="PROTEIN PSP1"/>
    <property type="match status" value="1"/>
</dbReference>
<feature type="region of interest" description="Disordered" evidence="1">
    <location>
        <begin position="438"/>
        <end position="528"/>
    </location>
</feature>
<dbReference type="PANTHER" id="PTHR43830:SF3">
    <property type="entry name" value="PROTEIN PSP1"/>
    <property type="match status" value="1"/>
</dbReference>
<dbReference type="eggNOG" id="KOG4679">
    <property type="taxonomic scope" value="Eukaryota"/>
</dbReference>
<sequence>MERSAEKKNEMQRARHMSLDYLGHATKNGHREDWSEFLSAGMAALSTTGDDMNDDAIEEINDDDELVFAQHQQDVMDAAVAVATSPRGGRSAQHANGGTARPEIKIDTFGLEPLQTDEYMMLGRHEKQRGDSISESLTSSTGSSPSGAAAWRPLGRRMTPQSSSSGAAPPPPPPPMTSSGNQLEHLNFDMPPFGATASVSSNNLKHTSSFRDVVSTLVSSSEGSSLYESSSSSDEEPQDPLSSSGKQRGVIDDRMHFSNRMMLRKGSEPVMSMRPRPTLDLDTSYAEACLPVLNSLPAHPRSLSIDNSFVTSTSSSLAHHAKSPVLGNRKDSQTWQLQDEEFLKTSPRFGTLRGASDLGMFSSALDDVSNQIHEDEPRSRFTKDMRASSVDFTFSSHQNEVNPPLPPPQEPLQQRLRAKSFSYSSVYGASAGFANPAYPPAPNSGTTSKTTYPTHVQHHHHQPQPPTLRDYHGGMRSYVGSPPPVSSPPPSGGGIRPPRVNIPADSPMHQYHQYGPPQPPQYRRYSSDTFTAMPPYPEMFSPEQENHARHSNNNVGRGIRSYSMETSSHHFVSTRPFRSQSMEGPQLFAAGPPLEYPSMTRTNSAGYDWPRGPMDANNSAPPLPPDARGMSTMTNSVHSMHFPSPPPEAYYEVEFKRGRQEIFAGNATYNPGEYVKVEADRGEDIGRIVQRSTDLAKLQGGNGGSGTHASEPTSPRDDGMSVRAKRHDAPVKKIIAIATQRDCELLSEQRKEEHEVFEVCKSKVRQRLLPMNVIDAEYQFDRHKLTFFFEADRRIDFRELVRDLFAIYKTRIWLQQVVPGGGKKVLVDYES</sequence>
<evidence type="ECO:0000256" key="1">
    <source>
        <dbReference type="SAM" id="MobiDB-lite"/>
    </source>
</evidence>
<dbReference type="InParanoid" id="K3WUJ4"/>
<feature type="region of interest" description="Disordered" evidence="1">
    <location>
        <begin position="223"/>
        <end position="254"/>
    </location>
</feature>
<feature type="compositionally biased region" description="Low complexity" evidence="1">
    <location>
        <begin position="133"/>
        <end position="146"/>
    </location>
</feature>
<organism evidence="3 4">
    <name type="scientific">Globisporangium ultimum (strain ATCC 200006 / CBS 805.95 / DAOM BR144)</name>
    <name type="common">Pythium ultimum</name>
    <dbReference type="NCBI Taxonomy" id="431595"/>
    <lineage>
        <taxon>Eukaryota</taxon>
        <taxon>Sar</taxon>
        <taxon>Stramenopiles</taxon>
        <taxon>Oomycota</taxon>
        <taxon>Peronosporomycetes</taxon>
        <taxon>Pythiales</taxon>
        <taxon>Pythiaceae</taxon>
        <taxon>Globisporangium</taxon>
    </lineage>
</organism>
<dbReference type="PROSITE" id="PS51411">
    <property type="entry name" value="PSP1_C"/>
    <property type="match status" value="1"/>
</dbReference>
<dbReference type="NCBIfam" id="NF041131">
    <property type="entry name" value="RicT_YaaT_fam"/>
    <property type="match status" value="1"/>
</dbReference>
<proteinExistence type="predicted"/>
<feature type="compositionally biased region" description="Low complexity" evidence="1">
    <location>
        <begin position="223"/>
        <end position="232"/>
    </location>
</feature>
<dbReference type="OMA" id="KPRGMSM"/>
<dbReference type="Proteomes" id="UP000019132">
    <property type="component" value="Unassembled WGS sequence"/>
</dbReference>
<feature type="region of interest" description="Disordered" evidence="1">
    <location>
        <begin position="85"/>
        <end position="106"/>
    </location>
</feature>
<evidence type="ECO:0000313" key="4">
    <source>
        <dbReference type="Proteomes" id="UP000019132"/>
    </source>
</evidence>